<dbReference type="AlphaFoldDB" id="A0A2P2QE38"/>
<protein>
    <submittedName>
        <fullName evidence="1">Uncharacterized protein</fullName>
    </submittedName>
</protein>
<sequence length="69" mass="7989">MKPSMLFLDEDRNLKLKIKALLADLRENYPLIQVGIVGNLWVVLNRNLRCIMCIGVNGERSKYLKLMGR</sequence>
<accession>A0A2P2QE38</accession>
<evidence type="ECO:0000313" key="1">
    <source>
        <dbReference type="EMBL" id="MBX65300.1"/>
    </source>
</evidence>
<name>A0A2P2QE38_RHIMU</name>
<dbReference type="EMBL" id="GGEC01084816">
    <property type="protein sequence ID" value="MBX65300.1"/>
    <property type="molecule type" value="Transcribed_RNA"/>
</dbReference>
<organism evidence="1">
    <name type="scientific">Rhizophora mucronata</name>
    <name type="common">Asiatic mangrove</name>
    <dbReference type="NCBI Taxonomy" id="61149"/>
    <lineage>
        <taxon>Eukaryota</taxon>
        <taxon>Viridiplantae</taxon>
        <taxon>Streptophyta</taxon>
        <taxon>Embryophyta</taxon>
        <taxon>Tracheophyta</taxon>
        <taxon>Spermatophyta</taxon>
        <taxon>Magnoliopsida</taxon>
        <taxon>eudicotyledons</taxon>
        <taxon>Gunneridae</taxon>
        <taxon>Pentapetalae</taxon>
        <taxon>rosids</taxon>
        <taxon>fabids</taxon>
        <taxon>Malpighiales</taxon>
        <taxon>Rhizophoraceae</taxon>
        <taxon>Rhizophora</taxon>
    </lineage>
</organism>
<proteinExistence type="predicted"/>
<reference evidence="1" key="1">
    <citation type="submission" date="2018-02" db="EMBL/GenBank/DDBJ databases">
        <title>Rhizophora mucronata_Transcriptome.</title>
        <authorList>
            <person name="Meera S.P."/>
            <person name="Sreeshan A."/>
            <person name="Augustine A."/>
        </authorList>
    </citation>
    <scope>NUCLEOTIDE SEQUENCE</scope>
    <source>
        <tissue evidence="1">Leaf</tissue>
    </source>
</reference>